<dbReference type="Pfam" id="PF18937">
    <property type="entry name" value="DUF5685"/>
    <property type="match status" value="1"/>
</dbReference>
<feature type="region of interest" description="Disordered" evidence="1">
    <location>
        <begin position="269"/>
        <end position="288"/>
    </location>
</feature>
<accession>A0ABN6MIS2</accession>
<name>A0ABN6MIS2_9ACTN</name>
<evidence type="ECO:0000313" key="2">
    <source>
        <dbReference type="EMBL" id="BDE97163.1"/>
    </source>
</evidence>
<organism evidence="2 3">
    <name type="scientific">Raoultibacter timonensis</name>
    <dbReference type="NCBI Taxonomy" id="1907662"/>
    <lineage>
        <taxon>Bacteria</taxon>
        <taxon>Bacillati</taxon>
        <taxon>Actinomycetota</taxon>
        <taxon>Coriobacteriia</taxon>
        <taxon>Eggerthellales</taxon>
        <taxon>Eggerthellaceae</taxon>
        <taxon>Raoultibacter</taxon>
    </lineage>
</organism>
<proteinExistence type="predicted"/>
<reference evidence="2 3" key="1">
    <citation type="submission" date="2022-01" db="EMBL/GenBank/DDBJ databases">
        <title>Novel bile acid biosynthetic pathways are enriched in the microbiome of centenarians.</title>
        <authorList>
            <person name="Sato Y."/>
            <person name="Atarashi K."/>
            <person name="Plichta R.D."/>
            <person name="Arai Y."/>
            <person name="Sasajima S."/>
            <person name="Kearney M.S."/>
            <person name="Suda W."/>
            <person name="Takeshita K."/>
            <person name="Sasaki T."/>
            <person name="Okamoto S."/>
            <person name="Skelly N.A."/>
            <person name="Okamura Y."/>
            <person name="Vlamakis H."/>
            <person name="Li Y."/>
            <person name="Tanoue T."/>
            <person name="Takei H."/>
            <person name="Nittono H."/>
            <person name="Narushima S."/>
            <person name="Irie J."/>
            <person name="Itoh H."/>
            <person name="Moriya K."/>
            <person name="Sugiura Y."/>
            <person name="Suematsu M."/>
            <person name="Moritoki N."/>
            <person name="Shibata S."/>
            <person name="Littman R.D."/>
            <person name="Fischbach A.M."/>
            <person name="Uwamino Y."/>
            <person name="Inoue T."/>
            <person name="Honda A."/>
            <person name="Hattori M."/>
            <person name="Murai T."/>
            <person name="Xavier J.R."/>
            <person name="Hirose N."/>
            <person name="Honda K."/>
        </authorList>
    </citation>
    <scope>NUCLEOTIDE SEQUENCE [LARGE SCALE GENOMIC DNA]</scope>
    <source>
        <strain evidence="2 3">CE91-St30</strain>
    </source>
</reference>
<protein>
    <submittedName>
        <fullName evidence="2">Uncharacterized protein</fullName>
    </submittedName>
</protein>
<sequence>MFGIMTVNAADLSDAEKSRYRELYCGLCRSLKQRGGERSRACLTYDLTFLVMLYHSLYEPAEEHGETRCPQHPIEAHRFAASTYTDYAADLSIALAYHKLEDDWHDDHATIARAGTKLLAKPYREAKGRIPEQCELIERACTEMRSLEQSPNASPDAVGNRFGELLGELFVCRQDPWGSALRRMGASIGKFVYLMDAVVDYEDDVKSGSYNPLVAGGIDPNVAREPLLAFIGEAVQAFERLPLEQDIHILRSVLYAGVWGTYNERFAPEDKATATPEQHGADDGDGPL</sequence>
<gene>
    <name evidence="2" type="ORF">CE91St30_24960</name>
</gene>
<dbReference type="RefSeq" id="WP_180994950.1">
    <property type="nucleotide sequence ID" value="NZ_AP025564.1"/>
</dbReference>
<dbReference type="InterPro" id="IPR043740">
    <property type="entry name" value="DUF5685"/>
</dbReference>
<evidence type="ECO:0000313" key="3">
    <source>
        <dbReference type="Proteomes" id="UP001320544"/>
    </source>
</evidence>
<dbReference type="Proteomes" id="UP001320544">
    <property type="component" value="Chromosome"/>
</dbReference>
<keyword evidence="3" id="KW-1185">Reference proteome</keyword>
<evidence type="ECO:0000256" key="1">
    <source>
        <dbReference type="SAM" id="MobiDB-lite"/>
    </source>
</evidence>
<dbReference type="EMBL" id="AP025564">
    <property type="protein sequence ID" value="BDE97163.1"/>
    <property type="molecule type" value="Genomic_DNA"/>
</dbReference>